<keyword evidence="3" id="KW-0067">ATP-binding</keyword>
<evidence type="ECO:0000256" key="4">
    <source>
        <dbReference type="ARBA" id="ARBA00025704"/>
    </source>
</evidence>
<dbReference type="HAMAP" id="MF_01928">
    <property type="entry name" value="PurK"/>
    <property type="match status" value="1"/>
</dbReference>
<dbReference type="AlphaFoldDB" id="A0A6J6HY17"/>
<proteinExistence type="inferred from homology"/>
<organism evidence="6">
    <name type="scientific">freshwater metagenome</name>
    <dbReference type="NCBI Taxonomy" id="449393"/>
    <lineage>
        <taxon>unclassified sequences</taxon>
        <taxon>metagenomes</taxon>
        <taxon>ecological metagenomes</taxon>
    </lineage>
</organism>
<dbReference type="NCBIfam" id="NF004680">
    <property type="entry name" value="PRK06019.1-6"/>
    <property type="match status" value="1"/>
</dbReference>
<dbReference type="GO" id="GO:0006189">
    <property type="term" value="P:'de novo' IMP biosynthetic process"/>
    <property type="evidence" value="ECO:0007669"/>
    <property type="project" value="InterPro"/>
</dbReference>
<dbReference type="Gene3D" id="3.40.50.20">
    <property type="match status" value="1"/>
</dbReference>
<dbReference type="InterPro" id="IPR016185">
    <property type="entry name" value="PreATP-grasp_dom_sf"/>
</dbReference>
<dbReference type="InterPro" id="IPR003135">
    <property type="entry name" value="ATP-grasp_carboxylate-amine"/>
</dbReference>
<comment type="pathway">
    <text evidence="4">Purine metabolism.</text>
</comment>
<dbReference type="GO" id="GO:0005524">
    <property type="term" value="F:ATP binding"/>
    <property type="evidence" value="ECO:0007669"/>
    <property type="project" value="UniProtKB-KW"/>
</dbReference>
<name>A0A6J6HY17_9ZZZZ</name>
<evidence type="ECO:0000313" key="6">
    <source>
        <dbReference type="EMBL" id="CAB4617483.1"/>
    </source>
</evidence>
<dbReference type="InterPro" id="IPR011054">
    <property type="entry name" value="Rudment_hybrid_motif"/>
</dbReference>
<dbReference type="GO" id="GO:0005829">
    <property type="term" value="C:cytosol"/>
    <property type="evidence" value="ECO:0007669"/>
    <property type="project" value="TreeGrafter"/>
</dbReference>
<dbReference type="EMBL" id="CAEZVD010000014">
    <property type="protein sequence ID" value="CAB4617483.1"/>
    <property type="molecule type" value="Genomic_DNA"/>
</dbReference>
<accession>A0A6J6HY17</accession>
<dbReference type="NCBIfam" id="NF004679">
    <property type="entry name" value="PRK06019.1-5"/>
    <property type="match status" value="1"/>
</dbReference>
<dbReference type="PANTHER" id="PTHR11609:SF5">
    <property type="entry name" value="PHOSPHORIBOSYLAMINOIMIDAZOLE CARBOXYLASE"/>
    <property type="match status" value="1"/>
</dbReference>
<dbReference type="PANTHER" id="PTHR11609">
    <property type="entry name" value="PURINE BIOSYNTHESIS PROTEIN 6/7, PUR6/7"/>
    <property type="match status" value="1"/>
</dbReference>
<keyword evidence="1" id="KW-0547">Nucleotide-binding</keyword>
<dbReference type="Gene3D" id="3.30.1490.20">
    <property type="entry name" value="ATP-grasp fold, A domain"/>
    <property type="match status" value="1"/>
</dbReference>
<dbReference type="InterPro" id="IPR011761">
    <property type="entry name" value="ATP-grasp"/>
</dbReference>
<dbReference type="GO" id="GO:0004638">
    <property type="term" value="F:phosphoribosylaminoimidazole carboxylase activity"/>
    <property type="evidence" value="ECO:0007669"/>
    <property type="project" value="InterPro"/>
</dbReference>
<evidence type="ECO:0000259" key="5">
    <source>
        <dbReference type="PROSITE" id="PS50975"/>
    </source>
</evidence>
<dbReference type="Gene3D" id="3.30.470.20">
    <property type="entry name" value="ATP-grasp fold, B domain"/>
    <property type="match status" value="1"/>
</dbReference>
<dbReference type="SUPFAM" id="SSF56059">
    <property type="entry name" value="Glutathione synthetase ATP-binding domain-like"/>
    <property type="match status" value="1"/>
</dbReference>
<dbReference type="Pfam" id="PF22660">
    <property type="entry name" value="RS_preATP-grasp-like"/>
    <property type="match status" value="1"/>
</dbReference>
<dbReference type="SUPFAM" id="SSF52440">
    <property type="entry name" value="PreATP-grasp domain"/>
    <property type="match status" value="1"/>
</dbReference>
<evidence type="ECO:0000256" key="3">
    <source>
        <dbReference type="ARBA" id="ARBA00022840"/>
    </source>
</evidence>
<gene>
    <name evidence="6" type="ORF">UFOPK1909_00297</name>
</gene>
<dbReference type="InterPro" id="IPR013815">
    <property type="entry name" value="ATP_grasp_subdomain_1"/>
</dbReference>
<dbReference type="PROSITE" id="PS50975">
    <property type="entry name" value="ATP_GRASP"/>
    <property type="match status" value="1"/>
</dbReference>
<dbReference type="Pfam" id="PF02222">
    <property type="entry name" value="ATP-grasp"/>
    <property type="match status" value="1"/>
</dbReference>
<dbReference type="NCBIfam" id="TIGR01161">
    <property type="entry name" value="purK"/>
    <property type="match status" value="1"/>
</dbReference>
<evidence type="ECO:0000256" key="2">
    <source>
        <dbReference type="ARBA" id="ARBA00022755"/>
    </source>
</evidence>
<dbReference type="InterPro" id="IPR040686">
    <property type="entry name" value="PurK_C"/>
</dbReference>
<evidence type="ECO:0000256" key="1">
    <source>
        <dbReference type="ARBA" id="ARBA00022741"/>
    </source>
</evidence>
<keyword evidence="2" id="KW-0658">Purine biosynthesis</keyword>
<dbReference type="Pfam" id="PF17769">
    <property type="entry name" value="PurK_C"/>
    <property type="match status" value="1"/>
</dbReference>
<dbReference type="InterPro" id="IPR054350">
    <property type="entry name" value="PurT/PurK_preATP-grasp"/>
</dbReference>
<dbReference type="GO" id="GO:0046872">
    <property type="term" value="F:metal ion binding"/>
    <property type="evidence" value="ECO:0007669"/>
    <property type="project" value="InterPro"/>
</dbReference>
<dbReference type="SUPFAM" id="SSF51246">
    <property type="entry name" value="Rudiment single hybrid motif"/>
    <property type="match status" value="1"/>
</dbReference>
<feature type="domain" description="ATP-grasp" evidence="5">
    <location>
        <begin position="107"/>
        <end position="296"/>
    </location>
</feature>
<sequence length="380" mass="40560">MAMKTPRVGVIGGGQLARMMSVPAINLGLHLKVLSEAADSSAEQATTMVGDYNNLDVVREFAKTVDVITFDHEHVPISILQALEAAGVSVQPPSKALAFAQNKLHMRQKLGEFGLPMPVWAEIETAEELDEFIASNNGVAILKTPIGGYDGKGVRVVKNSAEAADWLQNLAAFGGKLLAEEKVDFVRELAQLSARTPGGEFKAWPLVETIQEGGVCSVVLSPAPDVTSANLERTVEIAKKVAEALGVTGVLAVEMFEARDGRILINELAMRPHNSGHFSIEGSVTSQFEQHLRAVLDLPLGATDARAPHAVMVNLLGVDSENNFVQAYSGALGNYPNAKIHTYGKSPRLGRKMGHITVLADTCEQALEEARSAAAVLLRG</sequence>
<protein>
    <submittedName>
        <fullName evidence="6">Unannotated protein</fullName>
    </submittedName>
</protein>
<reference evidence="6" key="1">
    <citation type="submission" date="2020-05" db="EMBL/GenBank/DDBJ databases">
        <authorList>
            <person name="Chiriac C."/>
            <person name="Salcher M."/>
            <person name="Ghai R."/>
            <person name="Kavagutti S V."/>
        </authorList>
    </citation>
    <scope>NUCLEOTIDE SEQUENCE</scope>
</reference>
<dbReference type="InterPro" id="IPR005875">
    <property type="entry name" value="PurK"/>
</dbReference>